<feature type="active site" evidence="10 11">
    <location>
        <position position="206"/>
    </location>
</feature>
<keyword evidence="10" id="KW-0963">Cytoplasm</keyword>
<dbReference type="Proteomes" id="UP000275232">
    <property type="component" value="Unassembled WGS sequence"/>
</dbReference>
<dbReference type="GO" id="GO:0000105">
    <property type="term" value="P:L-histidine biosynthetic process"/>
    <property type="evidence" value="ECO:0007669"/>
    <property type="project" value="UniProtKB-UniRule"/>
</dbReference>
<keyword evidence="14" id="KW-1185">Reference proteome</keyword>
<evidence type="ECO:0000256" key="7">
    <source>
        <dbReference type="ARBA" id="ARBA00023239"/>
    </source>
</evidence>
<keyword evidence="5 10" id="KW-0315">Glutamine amidotransferase</keyword>
<dbReference type="InterPro" id="IPR017926">
    <property type="entry name" value="GATASE"/>
</dbReference>
<feature type="active site" description="Nucleophile" evidence="10 11">
    <location>
        <position position="100"/>
    </location>
</feature>
<dbReference type="EC" id="3.5.1.2" evidence="10"/>
<dbReference type="AlphaFoldDB" id="A0A3N5CXA5"/>
<name>A0A3N5CXA5_9SPHN</name>
<evidence type="ECO:0000256" key="2">
    <source>
        <dbReference type="ARBA" id="ARBA00011152"/>
    </source>
</evidence>
<comment type="subcellular location">
    <subcellularLocation>
        <location evidence="10">Cytoplasm</location>
    </subcellularLocation>
</comment>
<evidence type="ECO:0000256" key="5">
    <source>
        <dbReference type="ARBA" id="ARBA00022962"/>
    </source>
</evidence>
<dbReference type="SUPFAM" id="SSF52317">
    <property type="entry name" value="Class I glutamine amidotransferase-like"/>
    <property type="match status" value="1"/>
</dbReference>
<organism evidence="13 14">
    <name type="scientific">Aurantiacibacter spongiae</name>
    <dbReference type="NCBI Taxonomy" id="2488860"/>
    <lineage>
        <taxon>Bacteria</taxon>
        <taxon>Pseudomonadati</taxon>
        <taxon>Pseudomonadota</taxon>
        <taxon>Alphaproteobacteria</taxon>
        <taxon>Sphingomonadales</taxon>
        <taxon>Erythrobacteraceae</taxon>
        <taxon>Aurantiacibacter</taxon>
    </lineage>
</organism>
<dbReference type="OrthoDB" id="9807137at2"/>
<evidence type="ECO:0000256" key="3">
    <source>
        <dbReference type="ARBA" id="ARBA00022605"/>
    </source>
</evidence>
<evidence type="ECO:0000256" key="9">
    <source>
        <dbReference type="ARBA" id="ARBA00049534"/>
    </source>
</evidence>
<dbReference type="UniPathway" id="UPA00031">
    <property type="reaction ID" value="UER00010"/>
</dbReference>
<comment type="subunit">
    <text evidence="2 10">Heterodimer of HisH and HisF.</text>
</comment>
<dbReference type="GO" id="GO:0000107">
    <property type="term" value="F:imidazoleglycerol-phosphate synthase activity"/>
    <property type="evidence" value="ECO:0007669"/>
    <property type="project" value="UniProtKB-UniRule"/>
</dbReference>
<evidence type="ECO:0000256" key="11">
    <source>
        <dbReference type="PIRSR" id="PIRSR000495-1"/>
    </source>
</evidence>
<comment type="catalytic activity">
    <reaction evidence="8 10">
        <text>5-[(5-phospho-1-deoxy-D-ribulos-1-ylimino)methylamino]-1-(5-phospho-beta-D-ribosyl)imidazole-4-carboxamide + L-glutamine = D-erythro-1-(imidazol-4-yl)glycerol 3-phosphate + 5-amino-1-(5-phospho-beta-D-ribosyl)imidazole-4-carboxamide + L-glutamate + H(+)</text>
        <dbReference type="Rhea" id="RHEA:24793"/>
        <dbReference type="ChEBI" id="CHEBI:15378"/>
        <dbReference type="ChEBI" id="CHEBI:29985"/>
        <dbReference type="ChEBI" id="CHEBI:58278"/>
        <dbReference type="ChEBI" id="CHEBI:58359"/>
        <dbReference type="ChEBI" id="CHEBI:58475"/>
        <dbReference type="ChEBI" id="CHEBI:58525"/>
        <dbReference type="EC" id="4.3.2.10"/>
    </reaction>
</comment>
<dbReference type="GO" id="GO:0005737">
    <property type="term" value="C:cytoplasm"/>
    <property type="evidence" value="ECO:0007669"/>
    <property type="project" value="UniProtKB-SubCell"/>
</dbReference>
<keyword evidence="4 10" id="KW-0378">Hydrolase</keyword>
<protein>
    <recommendedName>
        <fullName evidence="10">Imidazole glycerol phosphate synthase subunit HisH</fullName>
        <ecNumber evidence="10">4.3.2.10</ecNumber>
    </recommendedName>
    <alternativeName>
        <fullName evidence="10">IGP synthase glutaminase subunit</fullName>
        <ecNumber evidence="10">3.5.1.2</ecNumber>
    </alternativeName>
    <alternativeName>
        <fullName evidence="10">IGP synthase subunit HisH</fullName>
    </alternativeName>
    <alternativeName>
        <fullName evidence="10">ImGP synthase subunit HisH</fullName>
        <shortName evidence="10">IGPS subunit HisH</shortName>
    </alternativeName>
</protein>
<comment type="catalytic activity">
    <reaction evidence="9 10">
        <text>L-glutamine + H2O = L-glutamate + NH4(+)</text>
        <dbReference type="Rhea" id="RHEA:15889"/>
        <dbReference type="ChEBI" id="CHEBI:15377"/>
        <dbReference type="ChEBI" id="CHEBI:28938"/>
        <dbReference type="ChEBI" id="CHEBI:29985"/>
        <dbReference type="ChEBI" id="CHEBI:58359"/>
        <dbReference type="EC" id="3.5.1.2"/>
    </reaction>
</comment>
<proteinExistence type="inferred from homology"/>
<dbReference type="PANTHER" id="PTHR42701:SF1">
    <property type="entry name" value="IMIDAZOLE GLYCEROL PHOSPHATE SYNTHASE SUBUNIT HISH"/>
    <property type="match status" value="1"/>
</dbReference>
<sequence>MRARAERSPAPRGNLVAEALALINYGAGNLHSVKNALGAAGARGVAVTHDPGIVRGAQRIVLPGVGAFRACREGLMGIPGMVEVLEERVLKDAVPFLGICVGMQLLASRGLEHGATRGLGWIAGQVTAIERTDPAIKVPHMGWNDVRLTPHHRDHQLFDDGEAYFLHSYHFQPDDGRDIAAMTDHGGGLVAAVARDNIAGVQFHPEKSQAYGIELLRRFLEWRP</sequence>
<dbReference type="CDD" id="cd01748">
    <property type="entry name" value="GATase1_IGP_Synthase"/>
    <property type="match status" value="1"/>
</dbReference>
<dbReference type="NCBIfam" id="TIGR01855">
    <property type="entry name" value="IMP_synth_hisH"/>
    <property type="match status" value="1"/>
</dbReference>
<evidence type="ECO:0000256" key="1">
    <source>
        <dbReference type="ARBA" id="ARBA00005091"/>
    </source>
</evidence>
<keyword evidence="6 10" id="KW-0368">Histidine biosynthesis</keyword>
<dbReference type="PIRSF" id="PIRSF000495">
    <property type="entry name" value="Amidotransf_hisH"/>
    <property type="match status" value="1"/>
</dbReference>
<dbReference type="PANTHER" id="PTHR42701">
    <property type="entry name" value="IMIDAZOLE GLYCEROL PHOSPHATE SYNTHASE SUBUNIT HISH"/>
    <property type="match status" value="1"/>
</dbReference>
<evidence type="ECO:0000256" key="10">
    <source>
        <dbReference type="HAMAP-Rule" id="MF_00278"/>
    </source>
</evidence>
<keyword evidence="7 10" id="KW-0456">Lyase</keyword>
<evidence type="ECO:0000256" key="4">
    <source>
        <dbReference type="ARBA" id="ARBA00022801"/>
    </source>
</evidence>
<dbReference type="PROSITE" id="PS51273">
    <property type="entry name" value="GATASE_TYPE_1"/>
    <property type="match status" value="1"/>
</dbReference>
<feature type="active site" evidence="10 11">
    <location>
        <position position="204"/>
    </location>
</feature>
<dbReference type="Gene3D" id="3.40.50.880">
    <property type="match status" value="1"/>
</dbReference>
<comment type="pathway">
    <text evidence="1 10">Amino-acid biosynthesis; L-histidine biosynthesis; L-histidine from 5-phospho-alpha-D-ribose 1-diphosphate: step 5/9.</text>
</comment>
<dbReference type="GO" id="GO:0004359">
    <property type="term" value="F:glutaminase activity"/>
    <property type="evidence" value="ECO:0007669"/>
    <property type="project" value="UniProtKB-EC"/>
</dbReference>
<dbReference type="EMBL" id="RPFZ01000001">
    <property type="protein sequence ID" value="RPF72220.1"/>
    <property type="molecule type" value="Genomic_DNA"/>
</dbReference>
<evidence type="ECO:0000313" key="13">
    <source>
        <dbReference type="EMBL" id="RPF72220.1"/>
    </source>
</evidence>
<evidence type="ECO:0000313" key="14">
    <source>
        <dbReference type="Proteomes" id="UP000275232"/>
    </source>
</evidence>
<dbReference type="Pfam" id="PF00117">
    <property type="entry name" value="GATase"/>
    <property type="match status" value="1"/>
</dbReference>
<gene>
    <name evidence="10 13" type="primary">hisH</name>
    <name evidence="13" type="ORF">EG799_11745</name>
</gene>
<dbReference type="InterPro" id="IPR010139">
    <property type="entry name" value="Imidazole-glycPsynth_HisH"/>
</dbReference>
<comment type="caution">
    <text evidence="13">The sequence shown here is derived from an EMBL/GenBank/DDBJ whole genome shotgun (WGS) entry which is preliminary data.</text>
</comment>
<keyword evidence="3 10" id="KW-0028">Amino-acid biosynthesis</keyword>
<feature type="domain" description="Glutamine amidotransferase" evidence="12">
    <location>
        <begin position="22"/>
        <end position="219"/>
    </location>
</feature>
<dbReference type="EC" id="4.3.2.10" evidence="10"/>
<evidence type="ECO:0000259" key="12">
    <source>
        <dbReference type="Pfam" id="PF00117"/>
    </source>
</evidence>
<comment type="function">
    <text evidence="10">IGPS catalyzes the conversion of PRFAR and glutamine to IGP, AICAR and glutamate. The HisH subunit catalyzes the hydrolysis of glutamine to glutamate and ammonia as part of the synthesis of IGP and AICAR. The resulting ammonia molecule is channeled to the active site of HisF.</text>
</comment>
<dbReference type="HAMAP" id="MF_00278">
    <property type="entry name" value="HisH"/>
    <property type="match status" value="1"/>
</dbReference>
<reference evidence="13 14" key="1">
    <citation type="submission" date="2018-11" db="EMBL/GenBank/DDBJ databases">
        <title>Erythrobacter spongiae sp. nov., isolated from a marine sponge.</title>
        <authorList>
            <person name="Zhuang L."/>
            <person name="Luo L."/>
        </authorList>
    </citation>
    <scope>NUCLEOTIDE SEQUENCE [LARGE SCALE GENOMIC DNA]</scope>
    <source>
        <strain evidence="13 14">HN-E23</strain>
    </source>
</reference>
<dbReference type="InterPro" id="IPR029062">
    <property type="entry name" value="Class_I_gatase-like"/>
</dbReference>
<dbReference type="GO" id="GO:0016829">
    <property type="term" value="F:lyase activity"/>
    <property type="evidence" value="ECO:0007669"/>
    <property type="project" value="UniProtKB-KW"/>
</dbReference>
<accession>A0A3N5CXA5</accession>
<evidence type="ECO:0000256" key="6">
    <source>
        <dbReference type="ARBA" id="ARBA00023102"/>
    </source>
</evidence>
<evidence type="ECO:0000256" key="8">
    <source>
        <dbReference type="ARBA" id="ARBA00047838"/>
    </source>
</evidence>